<dbReference type="Gene3D" id="3.10.105.10">
    <property type="entry name" value="Dipeptide-binding Protein, Domain 3"/>
    <property type="match status" value="1"/>
</dbReference>
<feature type="region of interest" description="Disordered" evidence="5">
    <location>
        <begin position="501"/>
        <end position="521"/>
    </location>
</feature>
<sequence length="521" mass="56823">MRRFFSLLAAAILLMTAAGCAGKQTPAEQNLTEAEKKGELRLPLLTLPYTFNPCVADEGDPAVVENLFSRLFRITGEGELTGDLVSEWDYPEGSTDITMKLRSGSIRWHDGQTLTAADIKFTLEGIKAQQGVLAEQLASLESVEVTSDTQFVIHLTRYEPFFLYTLAQDGASILPKHLYEGQVNWVTAPAATAPIGSGPFKFVERVEGTSITLERFPGYYGGSPKTQKLIFKLYQEADDALESFEAGELDVLDCGMPMAKAGEYSGSDDYQLVTTDDASRISLVFNVTSGVFVGNPDLRKAILYALDREAVAAAAAPLASPADSFIAPLFETVQNKSAALPPADTARADELLDAKYDKDASGKYLRITLTVFEAEPYPEIAAVIKQKLADAGIEVTVVQLPFDEWQEDVLSSGEFEMALSGGSWGPYPEAMIHRVAAGGQLNYGGYNVKSVSDKLYAAMFEGKPGLRASYLSDVQETLLEHLPLIPLVDWYSPVALQAHVENPPQRSKTLSPFEYSETDFK</sequence>
<evidence type="ECO:0000256" key="2">
    <source>
        <dbReference type="ARBA" id="ARBA00005695"/>
    </source>
</evidence>
<organism evidence="7">
    <name type="scientific">bioreactor metagenome</name>
    <dbReference type="NCBI Taxonomy" id="1076179"/>
    <lineage>
        <taxon>unclassified sequences</taxon>
        <taxon>metagenomes</taxon>
        <taxon>ecological metagenomes</taxon>
    </lineage>
</organism>
<evidence type="ECO:0000259" key="6">
    <source>
        <dbReference type="Pfam" id="PF00496"/>
    </source>
</evidence>
<dbReference type="Gene3D" id="3.40.190.10">
    <property type="entry name" value="Periplasmic binding protein-like II"/>
    <property type="match status" value="1"/>
</dbReference>
<reference evidence="7" key="1">
    <citation type="submission" date="2019-08" db="EMBL/GenBank/DDBJ databases">
        <authorList>
            <person name="Kucharzyk K."/>
            <person name="Murdoch R.W."/>
            <person name="Higgins S."/>
            <person name="Loffler F."/>
        </authorList>
    </citation>
    <scope>NUCLEOTIDE SEQUENCE</scope>
</reference>
<accession>A0A644ZQ76</accession>
<dbReference type="PIRSF" id="PIRSF002741">
    <property type="entry name" value="MppA"/>
    <property type="match status" value="1"/>
</dbReference>
<dbReference type="InterPro" id="IPR030678">
    <property type="entry name" value="Peptide/Ni-bd"/>
</dbReference>
<dbReference type="PANTHER" id="PTHR30290:SF10">
    <property type="entry name" value="PERIPLASMIC OLIGOPEPTIDE-BINDING PROTEIN-RELATED"/>
    <property type="match status" value="1"/>
</dbReference>
<dbReference type="InterPro" id="IPR039424">
    <property type="entry name" value="SBP_5"/>
</dbReference>
<evidence type="ECO:0000256" key="3">
    <source>
        <dbReference type="ARBA" id="ARBA00022448"/>
    </source>
</evidence>
<dbReference type="GO" id="GO:0015833">
    <property type="term" value="P:peptide transport"/>
    <property type="evidence" value="ECO:0007669"/>
    <property type="project" value="TreeGrafter"/>
</dbReference>
<name>A0A644ZQ76_9ZZZZ</name>
<evidence type="ECO:0000313" key="7">
    <source>
        <dbReference type="EMBL" id="MPM43120.1"/>
    </source>
</evidence>
<gene>
    <name evidence="7" type="primary">appA_19</name>
    <name evidence="7" type="ORF">SDC9_89793</name>
</gene>
<evidence type="ECO:0000256" key="4">
    <source>
        <dbReference type="ARBA" id="ARBA00022729"/>
    </source>
</evidence>
<dbReference type="Pfam" id="PF00496">
    <property type="entry name" value="SBP_bac_5"/>
    <property type="match status" value="1"/>
</dbReference>
<dbReference type="GO" id="GO:1904680">
    <property type="term" value="F:peptide transmembrane transporter activity"/>
    <property type="evidence" value="ECO:0007669"/>
    <property type="project" value="TreeGrafter"/>
</dbReference>
<feature type="domain" description="Solute-binding protein family 5" evidence="6">
    <location>
        <begin position="80"/>
        <end position="427"/>
    </location>
</feature>
<evidence type="ECO:0000256" key="1">
    <source>
        <dbReference type="ARBA" id="ARBA00004196"/>
    </source>
</evidence>
<dbReference type="InterPro" id="IPR000914">
    <property type="entry name" value="SBP_5_dom"/>
</dbReference>
<dbReference type="AlphaFoldDB" id="A0A644ZQ76"/>
<dbReference type="GO" id="GO:0042597">
    <property type="term" value="C:periplasmic space"/>
    <property type="evidence" value="ECO:0007669"/>
    <property type="project" value="UniProtKB-ARBA"/>
</dbReference>
<evidence type="ECO:0000256" key="5">
    <source>
        <dbReference type="SAM" id="MobiDB-lite"/>
    </source>
</evidence>
<comment type="subcellular location">
    <subcellularLocation>
        <location evidence="1">Cell envelope</location>
    </subcellularLocation>
</comment>
<dbReference type="PANTHER" id="PTHR30290">
    <property type="entry name" value="PERIPLASMIC BINDING COMPONENT OF ABC TRANSPORTER"/>
    <property type="match status" value="1"/>
</dbReference>
<keyword evidence="3" id="KW-0813">Transport</keyword>
<dbReference type="SUPFAM" id="SSF53850">
    <property type="entry name" value="Periplasmic binding protein-like II"/>
    <property type="match status" value="1"/>
</dbReference>
<dbReference type="CDD" id="cd00995">
    <property type="entry name" value="PBP2_NikA_DppA_OppA_like"/>
    <property type="match status" value="1"/>
</dbReference>
<comment type="caution">
    <text evidence="7">The sequence shown here is derived from an EMBL/GenBank/DDBJ whole genome shotgun (WGS) entry which is preliminary data.</text>
</comment>
<comment type="similarity">
    <text evidence="2">Belongs to the bacterial solute-binding protein 5 family.</text>
</comment>
<keyword evidence="4" id="KW-0732">Signal</keyword>
<dbReference type="GO" id="GO:0043190">
    <property type="term" value="C:ATP-binding cassette (ABC) transporter complex"/>
    <property type="evidence" value="ECO:0007669"/>
    <property type="project" value="InterPro"/>
</dbReference>
<protein>
    <submittedName>
        <fullName evidence="7">Oligopeptide-binding protein AppA</fullName>
    </submittedName>
</protein>
<dbReference type="PROSITE" id="PS51257">
    <property type="entry name" value="PROKAR_LIPOPROTEIN"/>
    <property type="match status" value="1"/>
</dbReference>
<proteinExistence type="inferred from homology"/>
<dbReference type="EMBL" id="VSSQ01009984">
    <property type="protein sequence ID" value="MPM43120.1"/>
    <property type="molecule type" value="Genomic_DNA"/>
</dbReference>
<dbReference type="GO" id="GO:0030313">
    <property type="term" value="C:cell envelope"/>
    <property type="evidence" value="ECO:0007669"/>
    <property type="project" value="UniProtKB-SubCell"/>
</dbReference>